<evidence type="ECO:0000256" key="1">
    <source>
        <dbReference type="ARBA" id="ARBA00022729"/>
    </source>
</evidence>
<evidence type="ECO:0000313" key="5">
    <source>
        <dbReference type="Proteomes" id="UP000060602"/>
    </source>
</evidence>
<evidence type="ECO:0000313" key="4">
    <source>
        <dbReference type="EMBL" id="AMG35225.1"/>
    </source>
</evidence>
<dbReference type="InterPro" id="IPR012332">
    <property type="entry name" value="Autotransporter_pectin_lyase_C"/>
</dbReference>
<evidence type="ECO:0000256" key="2">
    <source>
        <dbReference type="SAM" id="SignalP"/>
    </source>
</evidence>
<dbReference type="SUPFAM" id="SSF51126">
    <property type="entry name" value="Pectin lyase-like"/>
    <property type="match status" value="8"/>
</dbReference>
<dbReference type="Pfam" id="PF18883">
    <property type="entry name" value="AC_1"/>
    <property type="match status" value="1"/>
</dbReference>
<reference evidence="5" key="1">
    <citation type="submission" date="2015-12" db="EMBL/GenBank/DDBJ databases">
        <title>FDA dAtabase for Regulatory Grade micrObial Sequences (FDA-ARGOS): Supporting development and validation of Infectious Disease Dx tests.</title>
        <authorList>
            <person name="Case J."/>
            <person name="Tallon L."/>
            <person name="Sadzewicz L."/>
            <person name="Sengamalay N."/>
            <person name="Ott S."/>
            <person name="Godinez A."/>
            <person name="Nagaraj S."/>
            <person name="Nadendla S."/>
            <person name="Sichtig H."/>
        </authorList>
    </citation>
    <scope>NUCLEOTIDE SEQUENCE [LARGE SCALE GENOMIC DNA]</scope>
    <source>
        <strain evidence="5">FDAARGOS_147</strain>
    </source>
</reference>
<dbReference type="InterPro" id="IPR011050">
    <property type="entry name" value="Pectin_lyase_fold/virulence"/>
</dbReference>
<protein>
    <submittedName>
        <fullName evidence="4">Autotransporter outer membrane beta-barrel domain-containing protein</fullName>
    </submittedName>
</protein>
<dbReference type="SMART" id="SM00869">
    <property type="entry name" value="Autotransporter"/>
    <property type="match status" value="1"/>
</dbReference>
<dbReference type="Gene3D" id="2.160.20.20">
    <property type="match status" value="6"/>
</dbReference>
<dbReference type="InterPro" id="IPR006315">
    <property type="entry name" value="OM_autotransptr_brl_dom"/>
</dbReference>
<dbReference type="CDD" id="cd01344">
    <property type="entry name" value="PL2_Passenger_AT"/>
    <property type="match status" value="1"/>
</dbReference>
<dbReference type="Gene3D" id="2.40.128.130">
    <property type="entry name" value="Autotransporter beta-domain"/>
    <property type="match status" value="1"/>
</dbReference>
<dbReference type="InterPro" id="IPR005546">
    <property type="entry name" value="Autotransporte_beta"/>
</dbReference>
<dbReference type="GO" id="GO:0019867">
    <property type="term" value="C:outer membrane"/>
    <property type="evidence" value="ECO:0007669"/>
    <property type="project" value="InterPro"/>
</dbReference>
<dbReference type="NCBIfam" id="TIGR02601">
    <property type="entry name" value="autotrns_rpt"/>
    <property type="match status" value="17"/>
</dbReference>
<feature type="signal peptide" evidence="2">
    <location>
        <begin position="1"/>
        <end position="33"/>
    </location>
</feature>
<keyword evidence="1 2" id="KW-0732">Signal</keyword>
<accession>A0A109XVB6</accession>
<dbReference type="InterPro" id="IPR013425">
    <property type="entry name" value="Autotrns_rpt"/>
</dbReference>
<sequence>MQAAKSFTLVPRRLTVLVGAALFGGWPGAGVQAACVTTGSATTCNTAAPNPATAPIGQGPSTAAGASVTMQPNARLEVNNANAVSLGDNAAITVAAGAVISNLATSGAGLWSAGNNTVEFGSNGTLTIAQGGKVQALGTQANAEAVNVMGAGNTIINRGLISGGNAAAIWFEDRTRGAANTVDNYGTIQAGNGTSSNVIGNSGSGNVNFINRSGAVVNGSLTFASGDDSLTLYPGSIITGGFNGGGGTNSLTLTGEAGSSDTLPGTIRNFQSLIKTGDGKWTLSGSVGSNGGGTPLAVQVQDGTLALTGDNTGFNGSVRVDAAGTLEARAQSLPPSVTNNGLVLFNQPDNGTYAGTISGTGAVNKIAAGILTLTGANTYQGGTRIQGGTVAISADGALGASTGGVTLDGGALAFTNSFSLAGSRNLTVTANNGTLSANAGVTGTVTQAITGVGALTKDGAGTVVLTSNANSWTGATTIAAGTLQLGNGGASGNLPGAAAITNNGTLAFNRSDLFTFGNLITGSGGVRQMGSGTTVLTANNSYAGPTSVTAGALYVNGTQSGTGAATVGNGATLGGTGTLGGSVTVQTGGTLAPGGVGAAPGTLTIGGDLTLQNGSALAYSFGQAGVVGGPFNDLTNVGGNLALGGTLNVQTSVGGSFDPGVYRVINYVGALSGTLALGAVPSPGNYFIQTSVDKQVNLVNTNGLTLNYWDGASPLNKNNNTIDGGPGIWTANGALTNDNWTGMTGALNAPWSQSAFAVFMGQGDTVRVDSTTNGAILAQGMQFAADGYTLLNNAVGDALTLVGVPAAGGGPNEAVIRVGNGVAEGGGYTATIGATLAGAAKLVKTDLGTLVLSGANTYTGGTAINGGVLEVSQDSNLGAAGTGLTLDGGTLRAAASFGSNRATELRAGGGRFDMAGGSTLTLTSPVTGAGALTLLGTGTLALAGDATYAGGTTITSGTLQLGTGAGGSATGGILGNVANSGTLAFNRSNTYTFGGVISGTGGVTQIGAGTTVLTADNTYTGGTTISAGTLQLGAGGATGGIVGNVVNNGGLVFNRGNDYAFGGAISGTGTVTQQGAGATVLSANNSYTGATTVNAGGLFVNGDQSAATGATTVNNSATLGGKGVIGGDVTLTGNSVLAPGDNSTAPGTLTIQGNLALGSGTSLNYGFGQANVAGGPFNDLTNVAGNVSLGGQLNVSLSPGGRFDPGIYRIINYGGTLTNPAGLTLGTLPAGSTPANYFVQTSVDKQVNLVNTNGLTLNYWDGDAGPKNNGQVNGGSGTWVAPGGVNDNWTDAGGAVNAPWSQDAFAVFTGQSGTVLVDSAANGQINVQGMQFATDGYVLQGNAASDKLTLTGAPVAGGGPAEAVIRVGAGSADGASYTATIAAVLDGAARLVKTDLGTLVLSGANTYLGGTAINGGVLQVSQDANLGAAGTAVSLDGGTLRAAGSFATARAVTLGAGGGSFEVTGANVLTLNSAVNGAGALGKLGTGTLVLGADNGYTGGTTITAGTLQLGAGGATGSLLGNVTNNGTLAFNRGNTYTYAGVVSGTGGVTQSGAGATVLTGASTYTGGTTISAGTLQLGAGGTTGSIVGDVTNDGALVFNRGDTYTFGGLVSGIGSVSQNGGGATTLTANNTYTGGTTISAGTLQLGAGGATGGILGDVANNGALVFNRSDTYTFGGLISGSGTVTQAGAGTTILTADNTYAGATRITAGTLQLGNGGASGNVAGPILNAGTLAVNRNDTFALAGPITGTGKFAQQGTGTTVFTGNNTYSGGTTITAGVLQLGNGGTSGSLTGDVVNNGVLVVERSDQVLLNGIISGTGAFVQNGGGQTVLSGNNSYTGLTQVLAGSLFVNGNQSAAIGNTFVATGATLGGTGTLGGSAFVAGTLSPGDTTGAPGTLTINGDLTLGNTATLSYNFGQAGTVGGPLNDLTIVKGNLTLDGTLNVATPPGGSFDPGVYRVISYDGALTNNGLTIGTIPSPSFSLQTAIDKQVNLVNTAGLTLNFWDGAAVAGKNNGTVDGGDGTWQNSTGNDNWTNSLGVPNAAYADATFGIFMAAPGTVTVDNGLGQVRSGGMQFASNGYRLTGGSIELVPDAGGGTTLRVGDGSSLGAGYTTTIDAVLTGASRLAKTDLGTLVLNAANTYGGGTAINGGTLQIAADAALGAAGTALGMDGGTLRTTQSLTQSRPITLGAMGGGLEPLAGTTLTVASDIGGAGSLTKLGAGTVILTGNNSYGSATVVKDGVTVIKAGTLQVGDGGTRGNIMGVVSNDGVLAFNRSDRYVQADVINGGGQVIQQGSGTTVFNAINGYTGGTTVAAGGLAVGDASHADAAINSGGPVTVQAGARFGGYGSVKGNVTNAGTLAVADAFAGLGGGAGGFGITGNLVNSGVVDLGGAAPGNVLTVTGNYQGQSGVVALNTFLGADNSPTDKLVLSGGAASGSTTLRITNKGGLGAKTRGDGIQVVQALNGATTTPGAFSSGGLYAGAYSYQLFRGGVAAGNEQSWYLRSELANGPDPTPTYRPGVSIYTEVPSLARELAVQQIGTFHDRQGNQDLQGGTGGLPSGWARTWGDHFSERRDGTVRQSFSGNIFGMQVGQDLYARRTDSGHQDRYGMFLGYARADGDVKGFAMGQEGYGAGKLAIDAYSLGGYWTHVGPGGWYTDTVIMGSHLKVKPGSRAGDTSSTDGKAFTASVEAGLPIALRPDLSLEPQAQLIYQNTRIDAVRDSASDVSFAPRNALIGRVGARLQGEYQAGGATWKPYLRADLLHTLGGNDSVSFDGGTTSKSAMGGTQARLGLGVSVKASERVSVYASTGYGFNLGGERREMVQGNVGVQIRW</sequence>
<dbReference type="SUPFAM" id="SSF103515">
    <property type="entry name" value="Autotransporter"/>
    <property type="match status" value="1"/>
</dbReference>
<dbReference type="Proteomes" id="UP000060602">
    <property type="component" value="Chromosome"/>
</dbReference>
<dbReference type="InterPro" id="IPR051551">
    <property type="entry name" value="Autotransporter_adhesion"/>
</dbReference>
<dbReference type="Pfam" id="PF12951">
    <property type="entry name" value="PATR"/>
    <property type="match status" value="18"/>
</dbReference>
<dbReference type="InterPro" id="IPR036709">
    <property type="entry name" value="Autotransporte_beta_dom_sf"/>
</dbReference>
<dbReference type="RefSeq" id="WP_061071231.1">
    <property type="nucleotide sequence ID" value="NZ_CP014060.2"/>
</dbReference>
<feature type="domain" description="Autotransporter" evidence="3">
    <location>
        <begin position="2552"/>
        <end position="2830"/>
    </location>
</feature>
<name>A0A109XVB6_ALCXX</name>
<dbReference type="PANTHER" id="PTHR35037">
    <property type="entry name" value="C-TERMINAL REGION OF AIDA-LIKE PROTEIN"/>
    <property type="match status" value="1"/>
</dbReference>
<dbReference type="InterPro" id="IPR043990">
    <property type="entry name" value="AC_1"/>
</dbReference>
<dbReference type="PANTHER" id="PTHR35037:SF3">
    <property type="entry name" value="C-TERMINAL REGION OF AIDA-LIKE PROTEIN"/>
    <property type="match status" value="1"/>
</dbReference>
<feature type="chain" id="PRO_5007141833" evidence="2">
    <location>
        <begin position="34"/>
        <end position="2830"/>
    </location>
</feature>
<gene>
    <name evidence="4" type="ORF">AL504_03715</name>
</gene>
<dbReference type="NCBIfam" id="TIGR01414">
    <property type="entry name" value="autotrans_barl"/>
    <property type="match status" value="1"/>
</dbReference>
<organism evidence="4 5">
    <name type="scientific">Alcaligenes xylosoxydans xylosoxydans</name>
    <name type="common">Achromobacter xylosoxidans</name>
    <dbReference type="NCBI Taxonomy" id="85698"/>
    <lineage>
        <taxon>Bacteria</taxon>
        <taxon>Pseudomonadati</taxon>
        <taxon>Pseudomonadota</taxon>
        <taxon>Betaproteobacteria</taxon>
        <taxon>Burkholderiales</taxon>
        <taxon>Alcaligenaceae</taxon>
        <taxon>Achromobacter</taxon>
    </lineage>
</organism>
<dbReference type="EMBL" id="CP014060">
    <property type="protein sequence ID" value="AMG35225.1"/>
    <property type="molecule type" value="Genomic_DNA"/>
</dbReference>
<evidence type="ECO:0000259" key="3">
    <source>
        <dbReference type="PROSITE" id="PS51208"/>
    </source>
</evidence>
<proteinExistence type="predicted"/>
<dbReference type="PROSITE" id="PS51208">
    <property type="entry name" value="AUTOTRANSPORTER"/>
    <property type="match status" value="1"/>
</dbReference>